<dbReference type="PRINTS" id="PR01035">
    <property type="entry name" value="TCRTETA"/>
</dbReference>
<dbReference type="PROSITE" id="PS00216">
    <property type="entry name" value="SUGAR_TRANSPORT_1"/>
    <property type="match status" value="1"/>
</dbReference>
<dbReference type="InterPro" id="IPR020846">
    <property type="entry name" value="MFS_dom"/>
</dbReference>
<evidence type="ECO:0000259" key="7">
    <source>
        <dbReference type="PROSITE" id="PS50850"/>
    </source>
</evidence>
<protein>
    <submittedName>
        <fullName evidence="8">MFS transporter</fullName>
    </submittedName>
</protein>
<feature type="transmembrane region" description="Helical" evidence="6">
    <location>
        <begin position="113"/>
        <end position="131"/>
    </location>
</feature>
<keyword evidence="3 6" id="KW-0812">Transmembrane</keyword>
<dbReference type="RefSeq" id="WP_310927235.1">
    <property type="nucleotide sequence ID" value="NZ_JAMQOQ010000001.1"/>
</dbReference>
<evidence type="ECO:0000256" key="3">
    <source>
        <dbReference type="ARBA" id="ARBA00022692"/>
    </source>
</evidence>
<comment type="caution">
    <text evidence="8">The sequence shown here is derived from an EMBL/GenBank/DDBJ whole genome shotgun (WGS) entry which is preliminary data.</text>
</comment>
<evidence type="ECO:0000256" key="1">
    <source>
        <dbReference type="ARBA" id="ARBA00004651"/>
    </source>
</evidence>
<dbReference type="Pfam" id="PF07690">
    <property type="entry name" value="MFS_1"/>
    <property type="match status" value="1"/>
</dbReference>
<dbReference type="SUPFAM" id="SSF103473">
    <property type="entry name" value="MFS general substrate transporter"/>
    <property type="match status" value="1"/>
</dbReference>
<dbReference type="InterPro" id="IPR011701">
    <property type="entry name" value="MFS"/>
</dbReference>
<evidence type="ECO:0000256" key="2">
    <source>
        <dbReference type="ARBA" id="ARBA00022475"/>
    </source>
</evidence>
<dbReference type="InterPro" id="IPR005829">
    <property type="entry name" value="Sugar_transporter_CS"/>
</dbReference>
<organism evidence="8 9">
    <name type="scientific">Halogeometricum luteum</name>
    <dbReference type="NCBI Taxonomy" id="2950537"/>
    <lineage>
        <taxon>Archaea</taxon>
        <taxon>Methanobacteriati</taxon>
        <taxon>Methanobacteriota</taxon>
        <taxon>Stenosarchaea group</taxon>
        <taxon>Halobacteria</taxon>
        <taxon>Halobacteriales</taxon>
        <taxon>Haloferacaceae</taxon>
        <taxon>Halogeometricum</taxon>
    </lineage>
</organism>
<evidence type="ECO:0000313" key="8">
    <source>
        <dbReference type="EMBL" id="MDS0293423.1"/>
    </source>
</evidence>
<keyword evidence="2" id="KW-1003">Cell membrane</keyword>
<dbReference type="EMBL" id="JAMQOQ010000001">
    <property type="protein sequence ID" value="MDS0293423.1"/>
    <property type="molecule type" value="Genomic_DNA"/>
</dbReference>
<accession>A0ABU2FZU3</accession>
<feature type="transmembrane region" description="Helical" evidence="6">
    <location>
        <begin position="284"/>
        <end position="301"/>
    </location>
</feature>
<gene>
    <name evidence="8" type="ORF">NDI79_04450</name>
</gene>
<dbReference type="PROSITE" id="PS50850">
    <property type="entry name" value="MFS"/>
    <property type="match status" value="1"/>
</dbReference>
<feature type="transmembrane region" description="Helical" evidence="6">
    <location>
        <begin position="173"/>
        <end position="190"/>
    </location>
</feature>
<feature type="transmembrane region" description="Helical" evidence="6">
    <location>
        <begin position="372"/>
        <end position="391"/>
    </location>
</feature>
<dbReference type="InterPro" id="IPR050189">
    <property type="entry name" value="MFS_Efflux_Transporters"/>
</dbReference>
<feature type="transmembrane region" description="Helical" evidence="6">
    <location>
        <begin position="218"/>
        <end position="242"/>
    </location>
</feature>
<feature type="transmembrane region" description="Helical" evidence="6">
    <location>
        <begin position="83"/>
        <end position="101"/>
    </location>
</feature>
<dbReference type="InterPro" id="IPR036259">
    <property type="entry name" value="MFS_trans_sf"/>
</dbReference>
<name>A0ABU2FZU3_9EURY</name>
<evidence type="ECO:0000256" key="5">
    <source>
        <dbReference type="ARBA" id="ARBA00023136"/>
    </source>
</evidence>
<dbReference type="PANTHER" id="PTHR43124:SF3">
    <property type="entry name" value="CHLORAMPHENICOL EFFLUX PUMP RV0191"/>
    <property type="match status" value="1"/>
</dbReference>
<dbReference type="Proteomes" id="UP001254813">
    <property type="component" value="Unassembled WGS sequence"/>
</dbReference>
<evidence type="ECO:0000313" key="9">
    <source>
        <dbReference type="Proteomes" id="UP001254813"/>
    </source>
</evidence>
<feature type="transmembrane region" description="Helical" evidence="6">
    <location>
        <begin position="143"/>
        <end position="167"/>
    </location>
</feature>
<feature type="transmembrane region" description="Helical" evidence="6">
    <location>
        <begin position="55"/>
        <end position="76"/>
    </location>
</feature>
<sequence length="393" mass="40538">MTTDLIPDELSVPWRSRTVQAVLSSTLLAPFSVTLISPGLPVYRRAFDVTDAEASLLLSAVLIPGVVLSPVAGLLADRLGRRRVLVASLLAWSVAGAAVTLRPSFWSVVALRLAQGAALAGIIVTTISLIGDSFEGVRRNAVLGVNAAVLSAGSAVYPLVGGALVVVAWNAPFALYLLGLPVALFAARVLDDPPPERRTRSLAYLRRVVTALSAKDAAVLYGSALVIELLLFGAMFTGLPFLLAGTYGLSPLRIGLVVTVSEVASMVTATQNGRLAARFSDERIIAAGFVVAAAGLVGAWVAPTPLFLTAAMVGFGGGWGLTLPSIDAGVSDLVPAQFRAGALSFRGSATFLGRALGPLLFAGIGLRTGYRPLFLFGGVGAFAFGALLLGATR</sequence>
<dbReference type="PANTHER" id="PTHR43124">
    <property type="entry name" value="PURINE EFFLUX PUMP PBUE"/>
    <property type="match status" value="1"/>
</dbReference>
<feature type="domain" description="Major facilitator superfamily (MFS) profile" evidence="7">
    <location>
        <begin position="18"/>
        <end position="393"/>
    </location>
</feature>
<proteinExistence type="predicted"/>
<keyword evidence="5 6" id="KW-0472">Membrane</keyword>
<feature type="transmembrane region" description="Helical" evidence="6">
    <location>
        <begin position="21"/>
        <end position="43"/>
    </location>
</feature>
<reference evidence="8 9" key="1">
    <citation type="submission" date="2022-06" db="EMBL/GenBank/DDBJ databases">
        <title>Halogeometricum sp. a new haloarchaeum isolate from saline soil.</title>
        <authorList>
            <person name="Strakova D."/>
            <person name="Galisteo C."/>
            <person name="Sanchez-Porro C."/>
            <person name="Ventosa A."/>
        </authorList>
    </citation>
    <scope>NUCLEOTIDE SEQUENCE [LARGE SCALE GENOMIC DNA]</scope>
    <source>
        <strain evidence="9">S3BR25-2</strain>
    </source>
</reference>
<dbReference type="Gene3D" id="1.20.1250.20">
    <property type="entry name" value="MFS general substrate transporter like domains"/>
    <property type="match status" value="1"/>
</dbReference>
<feature type="transmembrane region" description="Helical" evidence="6">
    <location>
        <begin position="254"/>
        <end position="272"/>
    </location>
</feature>
<evidence type="ECO:0000256" key="6">
    <source>
        <dbReference type="SAM" id="Phobius"/>
    </source>
</evidence>
<dbReference type="InterPro" id="IPR001958">
    <property type="entry name" value="Tet-R_TetA/multi-R_MdtG-like"/>
</dbReference>
<comment type="subcellular location">
    <subcellularLocation>
        <location evidence="1">Cell membrane</location>
        <topology evidence="1">Multi-pass membrane protein</topology>
    </subcellularLocation>
</comment>
<keyword evidence="9" id="KW-1185">Reference proteome</keyword>
<evidence type="ECO:0000256" key="4">
    <source>
        <dbReference type="ARBA" id="ARBA00022989"/>
    </source>
</evidence>
<keyword evidence="4 6" id="KW-1133">Transmembrane helix</keyword>